<keyword evidence="2" id="KW-1185">Reference proteome</keyword>
<evidence type="ECO:0000313" key="1">
    <source>
        <dbReference type="EMBL" id="RDU36744.1"/>
    </source>
</evidence>
<evidence type="ECO:0000313" key="2">
    <source>
        <dbReference type="Proteomes" id="UP000257144"/>
    </source>
</evidence>
<sequence>MGKVALITVVHDPSGKKVELFKQLQNDLESMYAELFIAISDQSSAELVEVMERSGFNVKVIPKKGAAEARRESVRFGLTGDSGHFHYCDFDRLLTWGKNHLGELKQIIQRIPEYSYLILGRTERAMETHPVEWKETERITNIIVSLELGQEVDITAGSCAFSRKNAEYIKGFSNGKMTDAEWVMIARRIAKSEFGYLPVEGLEYHEDTNGISRKISEAEKWLGRLELSYVISETSVRTGK</sequence>
<protein>
    <recommendedName>
        <fullName evidence="3">Glycosyltransferase 2-like domain-containing protein</fullName>
    </recommendedName>
</protein>
<comment type="caution">
    <text evidence="1">The sequence shown here is derived from an EMBL/GenBank/DDBJ whole genome shotgun (WGS) entry which is preliminary data.</text>
</comment>
<proteinExistence type="predicted"/>
<dbReference type="AlphaFoldDB" id="A0A3D8GQH8"/>
<dbReference type="EMBL" id="QNQT01000004">
    <property type="protein sequence ID" value="RDU36744.1"/>
    <property type="molecule type" value="Genomic_DNA"/>
</dbReference>
<accession>A0A3D8GQH8</accession>
<evidence type="ECO:0008006" key="3">
    <source>
        <dbReference type="Google" id="ProtNLM"/>
    </source>
</evidence>
<name>A0A3D8GQH8_9BACI</name>
<reference evidence="1 2" key="1">
    <citation type="submission" date="2018-07" db="EMBL/GenBank/DDBJ databases">
        <title>Bacillus sp. YLB-04 draft genome sequence.</title>
        <authorList>
            <person name="Yu L."/>
            <person name="Tang X."/>
        </authorList>
    </citation>
    <scope>NUCLEOTIDE SEQUENCE [LARGE SCALE GENOMIC DNA]</scope>
    <source>
        <strain evidence="1 2">YLB-04</strain>
    </source>
</reference>
<organism evidence="1 2">
    <name type="scientific">Neobacillus piezotolerans</name>
    <dbReference type="NCBI Taxonomy" id="2259171"/>
    <lineage>
        <taxon>Bacteria</taxon>
        <taxon>Bacillati</taxon>
        <taxon>Bacillota</taxon>
        <taxon>Bacilli</taxon>
        <taxon>Bacillales</taxon>
        <taxon>Bacillaceae</taxon>
        <taxon>Neobacillus</taxon>
    </lineage>
</organism>
<dbReference type="Proteomes" id="UP000257144">
    <property type="component" value="Unassembled WGS sequence"/>
</dbReference>
<gene>
    <name evidence="1" type="ORF">DRW41_11870</name>
</gene>